<feature type="coiled-coil region" evidence="4">
    <location>
        <begin position="345"/>
        <end position="372"/>
    </location>
</feature>
<dbReference type="RefSeq" id="WP_017018059.1">
    <property type="nucleotide sequence ID" value="NZ_FOWR01000039.1"/>
</dbReference>
<dbReference type="PANTHER" id="PTHR45138:SF9">
    <property type="entry name" value="DIGUANYLATE CYCLASE DGCM-RELATED"/>
    <property type="match status" value="1"/>
</dbReference>
<reference evidence="6 7" key="1">
    <citation type="submission" date="2016-10" db="EMBL/GenBank/DDBJ databases">
        <authorList>
            <person name="de Groot N.N."/>
        </authorList>
    </citation>
    <scope>NUCLEOTIDE SEQUENCE [LARGE SCALE GENOMIC DNA]</scope>
    <source>
        <strain evidence="6 7">DSM 15893</strain>
    </source>
</reference>
<evidence type="ECO:0000259" key="5">
    <source>
        <dbReference type="PROSITE" id="PS50887"/>
    </source>
</evidence>
<comment type="catalytic activity">
    <reaction evidence="3">
        <text>2 GTP = 3',3'-c-di-GMP + 2 diphosphate</text>
        <dbReference type="Rhea" id="RHEA:24898"/>
        <dbReference type="ChEBI" id="CHEBI:33019"/>
        <dbReference type="ChEBI" id="CHEBI:37565"/>
        <dbReference type="ChEBI" id="CHEBI:58805"/>
        <dbReference type="EC" id="2.7.7.65"/>
    </reaction>
</comment>
<comment type="cofactor">
    <cofactor evidence="1">
        <name>Mg(2+)</name>
        <dbReference type="ChEBI" id="CHEBI:18420"/>
    </cofactor>
</comment>
<dbReference type="Pfam" id="PF00990">
    <property type="entry name" value="GGDEF"/>
    <property type="match status" value="1"/>
</dbReference>
<keyword evidence="4" id="KW-0175">Coiled coil</keyword>
<dbReference type="InterPro" id="IPR000160">
    <property type="entry name" value="GGDEF_dom"/>
</dbReference>
<dbReference type="FunFam" id="3.30.70.270:FF:000001">
    <property type="entry name" value="Diguanylate cyclase domain protein"/>
    <property type="match status" value="1"/>
</dbReference>
<dbReference type="EMBL" id="FOWR01000039">
    <property type="protein sequence ID" value="SFQ08123.1"/>
    <property type="molecule type" value="Genomic_DNA"/>
</dbReference>
<dbReference type="SUPFAM" id="SSF55073">
    <property type="entry name" value="Nucleotide cyclase"/>
    <property type="match status" value="1"/>
</dbReference>
<dbReference type="NCBIfam" id="TIGR00254">
    <property type="entry name" value="GGDEF"/>
    <property type="match status" value="1"/>
</dbReference>
<evidence type="ECO:0000256" key="4">
    <source>
        <dbReference type="SAM" id="Coils"/>
    </source>
</evidence>
<dbReference type="CDD" id="cd01949">
    <property type="entry name" value="GGDEF"/>
    <property type="match status" value="1"/>
</dbReference>
<evidence type="ECO:0000256" key="1">
    <source>
        <dbReference type="ARBA" id="ARBA00001946"/>
    </source>
</evidence>
<name>A0A1I5VKY0_9GAMM</name>
<dbReference type="Proteomes" id="UP000182692">
    <property type="component" value="Unassembled WGS sequence"/>
</dbReference>
<proteinExistence type="predicted"/>
<dbReference type="STRING" id="1121869.SAMN03084138_03985"/>
<dbReference type="GO" id="GO:0043709">
    <property type="term" value="P:cell adhesion involved in single-species biofilm formation"/>
    <property type="evidence" value="ECO:0007669"/>
    <property type="project" value="TreeGrafter"/>
</dbReference>
<dbReference type="EC" id="2.7.7.65" evidence="2"/>
<dbReference type="OrthoDB" id="9803824at2"/>
<sequence length="535" mass="60092">MQALDSVFCLRVSEIVCQQKDTHSFCLSLAQTLSSHADISHLELFVVSGSENSWHLLTAMENQDIHVHVPAIVFSKETSTSVAQINTWLAADKRIDVLGSNHLLIDLSVRGDTFGCLAIRFSQPLDANVYSTLTMLATSIAGALDGHLQHDALECEKSHHDLTLKKWHLEVCSQKGLLEQLHILHKISMRLWHAHSLDNMLHTAVYECIHALDFDRMAIFLVNNRTGILRGTYGTDVHGVVTNEQWYSAAIDEHYHAKQTLDRRQHITINEGTPLYHASKEVGVGWNATISLWDSDEAIGWIACDNLLTGTPLKSYHSELLKLLGVTMSQHLIQRHAQDDLKALNQSLEHRVAERTTQLENANKRLNQISREDSLTQVPNRRMLDEKLEEEWRRARRYHMPLSMLIIDIDHFKQYNDKYGHALGDLCLMKVASALSKVERRAGALFARFGGEEFVYLLPGCDSESASAIAQRALNAVRKLQIMHETSPVSPCVTISIGGKTTIPDRASNQQQLFIDADVALYEAKSSGKDCAFVL</sequence>
<dbReference type="PROSITE" id="PS50887">
    <property type="entry name" value="GGDEF"/>
    <property type="match status" value="1"/>
</dbReference>
<gene>
    <name evidence="6" type="ORF">SAMN03084138_03985</name>
</gene>
<organism evidence="6 7">
    <name type="scientific">Enterovibrio norvegicus DSM 15893</name>
    <dbReference type="NCBI Taxonomy" id="1121869"/>
    <lineage>
        <taxon>Bacteria</taxon>
        <taxon>Pseudomonadati</taxon>
        <taxon>Pseudomonadota</taxon>
        <taxon>Gammaproteobacteria</taxon>
        <taxon>Vibrionales</taxon>
        <taxon>Vibrionaceae</taxon>
        <taxon>Enterovibrio</taxon>
    </lineage>
</organism>
<dbReference type="InterPro" id="IPR029016">
    <property type="entry name" value="GAF-like_dom_sf"/>
</dbReference>
<dbReference type="AlphaFoldDB" id="A0A1I5VKY0"/>
<dbReference type="Gene3D" id="3.30.70.270">
    <property type="match status" value="1"/>
</dbReference>
<feature type="domain" description="GGDEF" evidence="5">
    <location>
        <begin position="400"/>
        <end position="535"/>
    </location>
</feature>
<dbReference type="GeneID" id="35873498"/>
<evidence type="ECO:0000313" key="7">
    <source>
        <dbReference type="Proteomes" id="UP000182692"/>
    </source>
</evidence>
<dbReference type="PANTHER" id="PTHR45138">
    <property type="entry name" value="REGULATORY COMPONENTS OF SENSORY TRANSDUCTION SYSTEM"/>
    <property type="match status" value="1"/>
</dbReference>
<dbReference type="InterPro" id="IPR029787">
    <property type="entry name" value="Nucleotide_cyclase"/>
</dbReference>
<dbReference type="GO" id="GO:0052621">
    <property type="term" value="F:diguanylate cyclase activity"/>
    <property type="evidence" value="ECO:0007669"/>
    <property type="project" value="UniProtKB-EC"/>
</dbReference>
<dbReference type="Gene3D" id="3.30.450.40">
    <property type="match status" value="1"/>
</dbReference>
<dbReference type="GO" id="GO:0005886">
    <property type="term" value="C:plasma membrane"/>
    <property type="evidence" value="ECO:0007669"/>
    <property type="project" value="TreeGrafter"/>
</dbReference>
<dbReference type="GO" id="GO:1902201">
    <property type="term" value="P:negative regulation of bacterial-type flagellum-dependent cell motility"/>
    <property type="evidence" value="ECO:0007669"/>
    <property type="project" value="TreeGrafter"/>
</dbReference>
<evidence type="ECO:0000313" key="6">
    <source>
        <dbReference type="EMBL" id="SFQ08123.1"/>
    </source>
</evidence>
<dbReference type="InterPro" id="IPR050469">
    <property type="entry name" value="Diguanylate_Cyclase"/>
</dbReference>
<dbReference type="SUPFAM" id="SSF55781">
    <property type="entry name" value="GAF domain-like"/>
    <property type="match status" value="1"/>
</dbReference>
<evidence type="ECO:0000256" key="2">
    <source>
        <dbReference type="ARBA" id="ARBA00012528"/>
    </source>
</evidence>
<accession>A0A1I5VKY0</accession>
<evidence type="ECO:0000256" key="3">
    <source>
        <dbReference type="ARBA" id="ARBA00034247"/>
    </source>
</evidence>
<dbReference type="InterPro" id="IPR043128">
    <property type="entry name" value="Rev_trsase/Diguanyl_cyclase"/>
</dbReference>
<dbReference type="SMART" id="SM00267">
    <property type="entry name" value="GGDEF"/>
    <property type="match status" value="1"/>
</dbReference>
<protein>
    <recommendedName>
        <fullName evidence="2">diguanylate cyclase</fullName>
        <ecNumber evidence="2">2.7.7.65</ecNumber>
    </recommendedName>
</protein>